<dbReference type="AlphaFoldDB" id="A0A0B5DNM4"/>
<dbReference type="EMBL" id="CP004393">
    <property type="protein sequence ID" value="AJE45153.1"/>
    <property type="molecule type" value="Genomic_DNA"/>
</dbReference>
<dbReference type="OrthoDB" id="5597599at2"/>
<sequence length="324" mass="35632">MTFARTDSFLPLPTLLTVAGTPRRTGVEIEFGGLPESAAARIVRDLFGGKIAAKGSHGFVVEGGEIGKVEVYLDTALRKKSDSRISELGLDLSRAVVPVEVVTAPLDDLSPLTRVIQALREAGAEGSGDGVFYGFGVHFNPEVVALDAEHVVPIAKAYALTENFLRAVWPIDAARNLLPFTDDYPKAYLDAIAGRAFPTLGDFMRTYLDTTPSRNRGLDLLPLLRAHDEAAFTRLAPGMRSVSARPAFHFRLPDCRIDEPGWSLAQEWRRWIFVERVAADPARLAALEADWCDYSRTLFATRSDWIDRSRAHVADLAQEVLGRV</sequence>
<dbReference type="KEGG" id="cid:P73_0438"/>
<protein>
    <recommendedName>
        <fullName evidence="3">Amidoligase enzyme</fullName>
    </recommendedName>
</protein>
<dbReference type="Pfam" id="PF12224">
    <property type="entry name" value="Amidoligase_2"/>
    <property type="match status" value="1"/>
</dbReference>
<accession>A0A0B5DNM4</accession>
<name>A0A0B5DNM4_9RHOB</name>
<keyword evidence="2" id="KW-1185">Reference proteome</keyword>
<evidence type="ECO:0000313" key="1">
    <source>
        <dbReference type="EMBL" id="AJE45153.1"/>
    </source>
</evidence>
<dbReference type="InterPro" id="IPR022025">
    <property type="entry name" value="Amidoligase_2"/>
</dbReference>
<organism evidence="1 2">
    <name type="scientific">Celeribacter indicus</name>
    <dbReference type="NCBI Taxonomy" id="1208324"/>
    <lineage>
        <taxon>Bacteria</taxon>
        <taxon>Pseudomonadati</taxon>
        <taxon>Pseudomonadota</taxon>
        <taxon>Alphaproteobacteria</taxon>
        <taxon>Rhodobacterales</taxon>
        <taxon>Roseobacteraceae</taxon>
        <taxon>Celeribacter</taxon>
    </lineage>
</organism>
<dbReference type="STRING" id="1208324.P73_0438"/>
<reference evidence="1 2" key="1">
    <citation type="journal article" date="2014" name="Int. J. Syst. Evol. Microbiol.">
        <title>Celeribacter indicus sp. nov., a polycyclic aromatic hydrocarbon-degrading bacterium from deep-sea sediment and reclassification of Huaishuia halophila as Celeribacter halophilus comb. nov.</title>
        <authorList>
            <person name="Lai Q."/>
            <person name="Cao J."/>
            <person name="Yuan J."/>
            <person name="Li F."/>
            <person name="Shao Z."/>
        </authorList>
    </citation>
    <scope>NUCLEOTIDE SEQUENCE [LARGE SCALE GENOMIC DNA]</scope>
    <source>
        <strain evidence="1">P73</strain>
    </source>
</reference>
<dbReference type="HOGENOM" id="CLU_888185_0_0_5"/>
<proteinExistence type="predicted"/>
<evidence type="ECO:0000313" key="2">
    <source>
        <dbReference type="Proteomes" id="UP000031521"/>
    </source>
</evidence>
<dbReference type="RefSeq" id="WP_043868268.1">
    <property type="nucleotide sequence ID" value="NZ_CP004393.1"/>
</dbReference>
<gene>
    <name evidence="1" type="ORF">P73_0438</name>
</gene>
<evidence type="ECO:0008006" key="3">
    <source>
        <dbReference type="Google" id="ProtNLM"/>
    </source>
</evidence>
<dbReference type="Proteomes" id="UP000031521">
    <property type="component" value="Chromosome"/>
</dbReference>